<name>A0A6S7I3A0_PARCT</name>
<sequence length="136" mass="15599">MCGKTFAYLFFQVLTSCYVLPLQTQLVNISAANDDVCKIFFKDHQNKKWNNSDGFWSITTVFNQRVTDNRDGRLYIGEEAAIFRLFVPGLYSSNLETISFQLHGHPQVFVRYRADGGVYLDRSNASLEFSKCKNCS</sequence>
<protein>
    <submittedName>
        <fullName evidence="1">Uncharacterized protein</fullName>
    </submittedName>
</protein>
<dbReference type="PROSITE" id="PS51257">
    <property type="entry name" value="PROKAR_LIPOPROTEIN"/>
    <property type="match status" value="1"/>
</dbReference>
<evidence type="ECO:0000313" key="1">
    <source>
        <dbReference type="EMBL" id="CAB4012874.1"/>
    </source>
</evidence>
<gene>
    <name evidence="1" type="ORF">PACLA_8A029203</name>
</gene>
<dbReference type="AlphaFoldDB" id="A0A6S7I3A0"/>
<proteinExistence type="predicted"/>
<organism evidence="1 2">
    <name type="scientific">Paramuricea clavata</name>
    <name type="common">Red gorgonian</name>
    <name type="synonym">Violescent sea-whip</name>
    <dbReference type="NCBI Taxonomy" id="317549"/>
    <lineage>
        <taxon>Eukaryota</taxon>
        <taxon>Metazoa</taxon>
        <taxon>Cnidaria</taxon>
        <taxon>Anthozoa</taxon>
        <taxon>Octocorallia</taxon>
        <taxon>Malacalcyonacea</taxon>
        <taxon>Plexauridae</taxon>
        <taxon>Paramuricea</taxon>
    </lineage>
</organism>
<accession>A0A6S7I3A0</accession>
<dbReference type="Proteomes" id="UP001152795">
    <property type="component" value="Unassembled WGS sequence"/>
</dbReference>
<reference evidence="1" key="1">
    <citation type="submission" date="2020-04" db="EMBL/GenBank/DDBJ databases">
        <authorList>
            <person name="Alioto T."/>
            <person name="Alioto T."/>
            <person name="Gomez Garrido J."/>
        </authorList>
    </citation>
    <scope>NUCLEOTIDE SEQUENCE</scope>
    <source>
        <strain evidence="1">A484AB</strain>
    </source>
</reference>
<keyword evidence="2" id="KW-1185">Reference proteome</keyword>
<dbReference type="EMBL" id="CACRXK020007668">
    <property type="protein sequence ID" value="CAB4012874.1"/>
    <property type="molecule type" value="Genomic_DNA"/>
</dbReference>
<evidence type="ECO:0000313" key="2">
    <source>
        <dbReference type="Proteomes" id="UP001152795"/>
    </source>
</evidence>
<comment type="caution">
    <text evidence="1">The sequence shown here is derived from an EMBL/GenBank/DDBJ whole genome shotgun (WGS) entry which is preliminary data.</text>
</comment>